<dbReference type="PROSITE" id="PS51084">
    <property type="entry name" value="HIT_2"/>
    <property type="match status" value="1"/>
</dbReference>
<dbReference type="EC" id="4.3.3.6" evidence="9"/>
<protein>
    <recommendedName>
        <fullName evidence="9">Pyridoxal 5'-phosphate synthase subunit PdxS</fullName>
        <shortName evidence="9">PLP synthase subunit PdxS</shortName>
        <ecNumber evidence="9">4.3.3.6</ecNumber>
    </recommendedName>
    <alternativeName>
        <fullName evidence="9">Pdx1</fullName>
    </alternativeName>
</protein>
<comment type="similarity">
    <text evidence="2 9 13">Belongs to the PdxS/SNZ family.</text>
</comment>
<evidence type="ECO:0000256" key="9">
    <source>
        <dbReference type="HAMAP-Rule" id="MF_01824"/>
    </source>
</evidence>
<dbReference type="PROSITE" id="PS51129">
    <property type="entry name" value="PDXS_SNZ_2"/>
    <property type="match status" value="1"/>
</dbReference>
<comment type="function">
    <text evidence="9">Catalyzes the formation of pyridoxal 5'-phosphate from ribose 5-phosphate (RBP), glyceraldehyde 3-phosphate (G3P) and ammonia. The ammonia is provided by the PdxT subunit. Can also use ribulose 5-phosphate and dihydroxyacetone phosphate as substrates, resulting from enzyme-catalyzed isomerization of RBP and G3P, respectively.</text>
</comment>
<feature type="active site" description="Schiff-base intermediate with D-ribose 5-phosphate" evidence="9">
    <location>
        <position position="291"/>
    </location>
</feature>
<dbReference type="Gene3D" id="3.20.20.70">
    <property type="entry name" value="Aldolase class I"/>
    <property type="match status" value="1"/>
</dbReference>
<dbReference type="EMBL" id="MDHH01000002">
    <property type="protein sequence ID" value="OUE02671.1"/>
    <property type="molecule type" value="Genomic_DNA"/>
</dbReference>
<dbReference type="InterPro" id="IPR036265">
    <property type="entry name" value="HIT-like_sf"/>
</dbReference>
<dbReference type="Pfam" id="PF01230">
    <property type="entry name" value="HIT"/>
    <property type="match status" value="1"/>
</dbReference>
<dbReference type="InterPro" id="IPR001852">
    <property type="entry name" value="PdxS/SNZ"/>
</dbReference>
<feature type="region of interest" description="Disordered" evidence="14">
    <location>
        <begin position="1"/>
        <end position="26"/>
    </location>
</feature>
<dbReference type="CDD" id="cd01275">
    <property type="entry name" value="FHIT"/>
    <property type="match status" value="1"/>
</dbReference>
<comment type="subunit">
    <text evidence="8">Homohexamer and homododecamer. In the presence of PdxT, forms a dodecamer of heterodimers.</text>
</comment>
<dbReference type="Pfam" id="PF01680">
    <property type="entry name" value="SOR_SNZ"/>
    <property type="match status" value="1"/>
</dbReference>
<dbReference type="NCBIfam" id="TIGR00343">
    <property type="entry name" value="pyridoxal 5'-phosphate synthase lyase subunit PdxS"/>
    <property type="match status" value="1"/>
</dbReference>
<dbReference type="Proteomes" id="UP000195062">
    <property type="component" value="Unassembled WGS sequence"/>
</dbReference>
<evidence type="ECO:0000256" key="1">
    <source>
        <dbReference type="ARBA" id="ARBA00004737"/>
    </source>
</evidence>
<dbReference type="GO" id="GO:0036381">
    <property type="term" value="F:pyridoxal 5'-phosphate synthase (glutamine hydrolysing) activity"/>
    <property type="evidence" value="ECO:0007669"/>
    <property type="project" value="UniProtKB-UniRule"/>
</dbReference>
<dbReference type="InterPro" id="IPR013785">
    <property type="entry name" value="Aldolase_TIM"/>
</dbReference>
<dbReference type="InterPro" id="IPR011060">
    <property type="entry name" value="RibuloseP-bd_barrel"/>
</dbReference>
<dbReference type="HAMAP" id="MF_01824">
    <property type="entry name" value="PdxS"/>
    <property type="match status" value="1"/>
</dbReference>
<evidence type="ECO:0000256" key="12">
    <source>
        <dbReference type="PROSITE-ProRule" id="PRU00464"/>
    </source>
</evidence>
<dbReference type="GO" id="GO:0042823">
    <property type="term" value="P:pyridoxal phosphate biosynthetic process"/>
    <property type="evidence" value="ECO:0007669"/>
    <property type="project" value="UniProtKB-UniRule"/>
</dbReference>
<evidence type="ECO:0000256" key="13">
    <source>
        <dbReference type="PROSITE-ProRule" id="PRU00481"/>
    </source>
</evidence>
<evidence type="ECO:0000259" key="15">
    <source>
        <dbReference type="PROSITE" id="PS51084"/>
    </source>
</evidence>
<comment type="pathway">
    <text evidence="1 9">Cofactor biosynthesis; pyridoxal 5'-phosphate biosynthesis.</text>
</comment>
<feature type="binding site" evidence="9">
    <location>
        <position position="234"/>
    </location>
    <ligand>
        <name>D-ribose 5-phosphate</name>
        <dbReference type="ChEBI" id="CHEBI:78346"/>
    </ligand>
</feature>
<dbReference type="NCBIfam" id="NF003215">
    <property type="entry name" value="PRK04180.1"/>
    <property type="match status" value="1"/>
</dbReference>
<evidence type="ECO:0000313" key="16">
    <source>
        <dbReference type="EMBL" id="OUE02671.1"/>
    </source>
</evidence>
<dbReference type="UniPathway" id="UPA00245"/>
<reference evidence="16 17" key="1">
    <citation type="submission" date="2016-08" db="EMBL/GenBank/DDBJ databases">
        <title>Genome sequence of Clavibacter michiganensis subsp. michiganensis strain CASJ007.</title>
        <authorList>
            <person name="Thapa S.P."/>
            <person name="Coaker G."/>
        </authorList>
    </citation>
    <scope>NUCLEOTIDE SEQUENCE [LARGE SCALE GENOMIC DNA]</scope>
    <source>
        <strain evidence="16">CASJ007</strain>
    </source>
</reference>
<evidence type="ECO:0000256" key="10">
    <source>
        <dbReference type="PIRSR" id="PIRSR639383-1"/>
    </source>
</evidence>
<dbReference type="GO" id="GO:0008615">
    <property type="term" value="P:pyridoxine biosynthetic process"/>
    <property type="evidence" value="ECO:0007669"/>
    <property type="project" value="TreeGrafter"/>
</dbReference>
<dbReference type="SUPFAM" id="SSF54197">
    <property type="entry name" value="HIT-like"/>
    <property type="match status" value="1"/>
</dbReference>
<feature type="binding site" evidence="9">
    <location>
        <begin position="445"/>
        <end position="446"/>
    </location>
    <ligand>
        <name>D-ribose 5-phosphate</name>
        <dbReference type="ChEBI" id="CHEBI:78346"/>
    </ligand>
</feature>
<dbReference type="CDD" id="cd04727">
    <property type="entry name" value="pdxS"/>
    <property type="match status" value="1"/>
</dbReference>
<comment type="catalytic activity">
    <reaction evidence="7 9">
        <text>aldehydo-D-ribose 5-phosphate + D-glyceraldehyde 3-phosphate + L-glutamine = pyridoxal 5'-phosphate + L-glutamate + phosphate + 3 H2O + H(+)</text>
        <dbReference type="Rhea" id="RHEA:31507"/>
        <dbReference type="ChEBI" id="CHEBI:15377"/>
        <dbReference type="ChEBI" id="CHEBI:15378"/>
        <dbReference type="ChEBI" id="CHEBI:29985"/>
        <dbReference type="ChEBI" id="CHEBI:43474"/>
        <dbReference type="ChEBI" id="CHEBI:58273"/>
        <dbReference type="ChEBI" id="CHEBI:58359"/>
        <dbReference type="ChEBI" id="CHEBI:59776"/>
        <dbReference type="ChEBI" id="CHEBI:597326"/>
        <dbReference type="EC" id="4.3.3.6"/>
    </reaction>
</comment>
<evidence type="ECO:0000256" key="11">
    <source>
        <dbReference type="PIRSR" id="PIRSR639383-2"/>
    </source>
</evidence>
<evidence type="ECO:0000256" key="4">
    <source>
        <dbReference type="ARBA" id="ARBA00022898"/>
    </source>
</evidence>
<evidence type="ECO:0000256" key="3">
    <source>
        <dbReference type="ARBA" id="ARBA00022741"/>
    </source>
</evidence>
<accession>A0A251XJ53</accession>
<evidence type="ECO:0000256" key="2">
    <source>
        <dbReference type="ARBA" id="ARBA00007281"/>
    </source>
</evidence>
<evidence type="ECO:0000256" key="6">
    <source>
        <dbReference type="ARBA" id="ARBA00023270"/>
    </source>
</evidence>
<feature type="binding site" evidence="9">
    <location>
        <position position="375"/>
    </location>
    <ligand>
        <name>D-glyceraldehyde 3-phosphate</name>
        <dbReference type="ChEBI" id="CHEBI:59776"/>
    </ligand>
</feature>
<comment type="caution">
    <text evidence="16">The sequence shown here is derived from an EMBL/GenBank/DDBJ whole genome shotgun (WGS) entry which is preliminary data.</text>
</comment>
<dbReference type="AlphaFoldDB" id="A0A251XJ53"/>
<dbReference type="InterPro" id="IPR011146">
    <property type="entry name" value="HIT-like"/>
</dbReference>
<proteinExistence type="inferred from homology"/>
<evidence type="ECO:0000256" key="5">
    <source>
        <dbReference type="ARBA" id="ARBA00023239"/>
    </source>
</evidence>
<dbReference type="GO" id="GO:0000166">
    <property type="term" value="F:nucleotide binding"/>
    <property type="evidence" value="ECO:0007669"/>
    <property type="project" value="UniProtKB-KW"/>
</dbReference>
<feature type="binding site" evidence="9">
    <location>
        <position position="363"/>
    </location>
    <ligand>
        <name>D-ribose 5-phosphate</name>
        <dbReference type="ChEBI" id="CHEBI:78346"/>
    </ligand>
</feature>
<sequence>MARLTMSDHEPAGDDERGEVRVDDPGHLAGVPDEFQRLWTPHRMVYIQKGQQPDRDECPFCIAPSMSDEDALIVARGEHAYVLLNLFPYNSGHLLVCPYRHIATYDLASPEEVAEIGSLTQTAMRVVREVSRNDGYNIGMNQGQVAGAGIAEHLHQHIVPRWGQDANFLPIIAKTKALPQLLGDVRASIAAAWPAPRANRIGTTMTDTNTTGQVGSSRVKRGLAEMLKGGVIMDVVNAEQARIAEDAGAVAVMALERVPADIRSQGGVARMSDPDLIDQIKAEVSIPVMAKARIGHFVEAQVLQSLEVDYIDESEVLSPADYVNHIDKWGFTVPFVCGATTLGEALRRITEGAAMIRSKGEAGTGDVSEATKHIRTIKSEIRALSALTHDEIYVAAKELQAPYDLVLEVARTGQLPVVLFTAGGVATPADAAMMMQLGADGVFVGSGIFKSGNPVARAKAVVTATALFNDPDAIAEASRGLGEAMVGINVADVPAPHRLAERGW</sequence>
<dbReference type="InterPro" id="IPR039383">
    <property type="entry name" value="FHIT"/>
</dbReference>
<dbReference type="PANTHER" id="PTHR31829">
    <property type="entry name" value="PYRIDOXAL 5'-PHOSPHATE SYNTHASE SUBUNIT SNZ1-RELATED"/>
    <property type="match status" value="1"/>
</dbReference>
<name>A0A251XJ53_CLAMM</name>
<feature type="binding site" evidence="11">
    <location>
        <position position="157"/>
    </location>
    <ligand>
        <name>substrate</name>
    </ligand>
</feature>
<dbReference type="SUPFAM" id="SSF51366">
    <property type="entry name" value="Ribulose-phoshate binding barrel"/>
    <property type="match status" value="1"/>
</dbReference>
<keyword evidence="6 9" id="KW-0704">Schiff base</keyword>
<dbReference type="PROSITE" id="PS01235">
    <property type="entry name" value="PDXS_SNZ_1"/>
    <property type="match status" value="1"/>
</dbReference>
<dbReference type="GO" id="GO:0006520">
    <property type="term" value="P:amino acid metabolic process"/>
    <property type="evidence" value="ECO:0007669"/>
    <property type="project" value="TreeGrafter"/>
</dbReference>
<feature type="domain" description="HIT" evidence="15">
    <location>
        <begin position="59"/>
        <end position="168"/>
    </location>
</feature>
<evidence type="ECO:0000256" key="8">
    <source>
        <dbReference type="ARBA" id="ARBA00061750"/>
    </source>
</evidence>
<dbReference type="FunFam" id="3.20.20.70:FF:000001">
    <property type="entry name" value="Pyridoxine biosynthesis protein PDX1"/>
    <property type="match status" value="1"/>
</dbReference>
<organism evidence="16 17">
    <name type="scientific">Clavibacter michiganensis subsp. michiganensis</name>
    <dbReference type="NCBI Taxonomy" id="33013"/>
    <lineage>
        <taxon>Bacteria</taxon>
        <taxon>Bacillati</taxon>
        <taxon>Actinomycetota</taxon>
        <taxon>Actinomycetes</taxon>
        <taxon>Micrococcales</taxon>
        <taxon>Microbacteriaceae</taxon>
        <taxon>Clavibacter</taxon>
    </lineage>
</organism>
<feature type="active site" description="Tele-AMP-histidine intermediate" evidence="10">
    <location>
        <position position="155"/>
    </location>
</feature>
<keyword evidence="4 9" id="KW-0663">Pyridoxal phosphate</keyword>
<dbReference type="Gene3D" id="3.30.428.10">
    <property type="entry name" value="HIT-like"/>
    <property type="match status" value="1"/>
</dbReference>
<gene>
    <name evidence="9 16" type="primary">pdxS</name>
    <name evidence="16" type="ORF">CMMCAS07_11695</name>
</gene>
<dbReference type="PANTHER" id="PTHR31829:SF0">
    <property type="entry name" value="PYRIDOXAL 5'-PHOSPHATE SYNTHASE SUBUNIT SNZ1-RELATED"/>
    <property type="match status" value="1"/>
</dbReference>
<evidence type="ECO:0000256" key="14">
    <source>
        <dbReference type="SAM" id="MobiDB-lite"/>
    </source>
</evidence>
<feature type="short sequence motif" description="Histidine triad motif" evidence="12">
    <location>
        <begin position="153"/>
        <end position="157"/>
    </location>
</feature>
<evidence type="ECO:0000313" key="17">
    <source>
        <dbReference type="Proteomes" id="UP000195062"/>
    </source>
</evidence>
<dbReference type="InterPro" id="IPR033755">
    <property type="entry name" value="PdxS/SNZ_N"/>
</dbReference>
<feature type="binding site" evidence="11">
    <location>
        <position position="85"/>
    </location>
    <ligand>
        <name>substrate</name>
    </ligand>
</feature>
<keyword evidence="17" id="KW-1185">Reference proteome</keyword>
<keyword evidence="3" id="KW-0547">Nucleotide-binding</keyword>
<feature type="binding site" evidence="9">
    <location>
        <position position="424"/>
    </location>
    <ligand>
        <name>D-ribose 5-phosphate</name>
        <dbReference type="ChEBI" id="CHEBI:78346"/>
    </ligand>
</feature>
<evidence type="ECO:0000256" key="7">
    <source>
        <dbReference type="ARBA" id="ARBA00047992"/>
    </source>
</evidence>
<keyword evidence="5 9" id="KW-0456">Lyase</keyword>